<accession>A0A1I3G6M3</accession>
<sequence>MMDEKRKRLIERKARECRPKVAYGLHNPFRLAREKGWYLFRYPIGADKTLGLSQNRREGKVIFTNSSALLCREIFTFAHEIGHLVLHAGQDGLVFKDDAMFMKKDQEREADYFASCLLIPRENLCNYLEDYCAAFQAKDIDALTVAMVMHEFRVSSKTALIALREYKRINAAQQKALVSELEGNVNKFLQAASQEDDALLKPANAIRYPEEFLKIIRDNYKNNKIPKSMAEDFCAFSMTDFATIFPHNHLDDEETFRKVGLV</sequence>
<name>A0A1I3G6M3_SELRU</name>
<dbReference type="Gene3D" id="1.10.10.2910">
    <property type="match status" value="1"/>
</dbReference>
<dbReference type="PANTHER" id="PTHR43236:SF2">
    <property type="entry name" value="BLL0069 PROTEIN"/>
    <property type="match status" value="1"/>
</dbReference>
<evidence type="ECO:0000313" key="3">
    <source>
        <dbReference type="Proteomes" id="UP000183639"/>
    </source>
</evidence>
<organism evidence="2 3">
    <name type="scientific">Selenomonas ruminantium</name>
    <dbReference type="NCBI Taxonomy" id="971"/>
    <lineage>
        <taxon>Bacteria</taxon>
        <taxon>Bacillati</taxon>
        <taxon>Bacillota</taxon>
        <taxon>Negativicutes</taxon>
        <taxon>Selenomonadales</taxon>
        <taxon>Selenomonadaceae</taxon>
        <taxon>Selenomonas</taxon>
    </lineage>
</organism>
<gene>
    <name evidence="2" type="ORF">SAMN04487861_12035</name>
</gene>
<dbReference type="EMBL" id="FOQK01000020">
    <property type="protein sequence ID" value="SFI19130.1"/>
    <property type="molecule type" value="Genomic_DNA"/>
</dbReference>
<proteinExistence type="predicted"/>
<evidence type="ECO:0000313" key="2">
    <source>
        <dbReference type="EMBL" id="SFI19130.1"/>
    </source>
</evidence>
<protein>
    <submittedName>
        <fullName evidence="2">Zn-dependent peptidase ImmA, M78 family</fullName>
    </submittedName>
</protein>
<dbReference type="Pfam" id="PF06114">
    <property type="entry name" value="Peptidase_M78"/>
    <property type="match status" value="1"/>
</dbReference>
<dbReference type="Proteomes" id="UP000183639">
    <property type="component" value="Unassembled WGS sequence"/>
</dbReference>
<dbReference type="OrthoDB" id="9816277at2"/>
<dbReference type="InterPro" id="IPR052345">
    <property type="entry name" value="Rad_response_metalloprotease"/>
</dbReference>
<feature type="domain" description="IrrE N-terminal-like" evidence="1">
    <location>
        <begin position="34"/>
        <end position="162"/>
    </location>
</feature>
<dbReference type="PANTHER" id="PTHR43236">
    <property type="entry name" value="ANTITOXIN HIGA1"/>
    <property type="match status" value="1"/>
</dbReference>
<dbReference type="InterPro" id="IPR010359">
    <property type="entry name" value="IrrE_HExxH"/>
</dbReference>
<evidence type="ECO:0000259" key="1">
    <source>
        <dbReference type="Pfam" id="PF06114"/>
    </source>
</evidence>
<reference evidence="2 3" key="1">
    <citation type="submission" date="2016-10" db="EMBL/GenBank/DDBJ databases">
        <authorList>
            <person name="de Groot N.N."/>
        </authorList>
    </citation>
    <scope>NUCLEOTIDE SEQUENCE [LARGE SCALE GENOMIC DNA]</scope>
    <source>
        <strain evidence="2 3">Z108</strain>
    </source>
</reference>
<dbReference type="RefSeq" id="WP_075444786.1">
    <property type="nucleotide sequence ID" value="NZ_FOQK01000020.1"/>
</dbReference>
<dbReference type="AlphaFoldDB" id="A0A1I3G6M3"/>